<evidence type="ECO:0000259" key="3">
    <source>
        <dbReference type="PROSITE" id="PS50943"/>
    </source>
</evidence>
<comment type="caution">
    <text evidence="4">The sequence shown here is derived from an EMBL/GenBank/DDBJ whole genome shotgun (WGS) entry which is preliminary data.</text>
</comment>
<dbReference type="InterPro" id="IPR000772">
    <property type="entry name" value="Ricin_B_lectin"/>
</dbReference>
<evidence type="ECO:0000256" key="2">
    <source>
        <dbReference type="SAM" id="Phobius"/>
    </source>
</evidence>
<dbReference type="PROSITE" id="PS50231">
    <property type="entry name" value="RICIN_B_LECTIN"/>
    <property type="match status" value="1"/>
</dbReference>
<dbReference type="SMART" id="SM00530">
    <property type="entry name" value="HTH_XRE"/>
    <property type="match status" value="1"/>
</dbReference>
<dbReference type="Proteomes" id="UP001589703">
    <property type="component" value="Unassembled WGS sequence"/>
</dbReference>
<organism evidence="4 5">
    <name type="scientific">Streptomyces thermocoprophilus</name>
    <dbReference type="NCBI Taxonomy" id="78356"/>
    <lineage>
        <taxon>Bacteria</taxon>
        <taxon>Bacillati</taxon>
        <taxon>Actinomycetota</taxon>
        <taxon>Actinomycetes</taxon>
        <taxon>Kitasatosporales</taxon>
        <taxon>Streptomycetaceae</taxon>
        <taxon>Streptomyces</taxon>
    </lineage>
</organism>
<dbReference type="SUPFAM" id="SSF50370">
    <property type="entry name" value="Ricin B-like lectins"/>
    <property type="match status" value="1"/>
</dbReference>
<reference evidence="4 5" key="1">
    <citation type="submission" date="2024-09" db="EMBL/GenBank/DDBJ databases">
        <authorList>
            <person name="Sun Q."/>
            <person name="Mori K."/>
        </authorList>
    </citation>
    <scope>NUCLEOTIDE SEQUENCE [LARGE SCALE GENOMIC DNA]</scope>
    <source>
        <strain evidence="4 5">JCM 10918</strain>
    </source>
</reference>
<dbReference type="Pfam" id="PF13560">
    <property type="entry name" value="HTH_31"/>
    <property type="match status" value="1"/>
</dbReference>
<accession>A0ABV5VLE6</accession>
<dbReference type="RefSeq" id="WP_247462326.1">
    <property type="nucleotide sequence ID" value="NZ_JBHMAR010000054.1"/>
</dbReference>
<protein>
    <submittedName>
        <fullName evidence="4">RICIN domain-containing protein</fullName>
    </submittedName>
</protein>
<sequence>MPMTDPRRHSLTPAQRLGAALRALQQRSGCTLRALEQQVRISDSSISRYFRGDTVPTWDAVRDLCRAMGADPMEYRRLWEAADGTRPEVPHVPAPAVAAAPVSAPAPGSAVAPDGEPAVPVTVVTVAETAPQEPATRAGRLRRLFAGRWAFAVAGAVAGLSAGAAVALFTAPHTPFAPQAQGPAVLGEASHRSPGDTRIFVNRATGACMDDSLEHGLRTYGCNGLPYQRWTLRTLPDGTRQIRNHATGRCISDTGNGPRTEPCGDSTAQRWTTPRGDDEAVPVRSTVTGRCLTDATAGLRSLPCEDIPHQKWA</sequence>
<dbReference type="EMBL" id="JBHMAR010000054">
    <property type="protein sequence ID" value="MFB9738649.1"/>
    <property type="molecule type" value="Genomic_DNA"/>
</dbReference>
<dbReference type="Pfam" id="PF00652">
    <property type="entry name" value="Ricin_B_lectin"/>
    <property type="match status" value="1"/>
</dbReference>
<proteinExistence type="predicted"/>
<feature type="transmembrane region" description="Helical" evidence="2">
    <location>
        <begin position="149"/>
        <end position="171"/>
    </location>
</feature>
<dbReference type="InterPro" id="IPR010982">
    <property type="entry name" value="Lambda_DNA-bd_dom_sf"/>
</dbReference>
<dbReference type="PROSITE" id="PS50943">
    <property type="entry name" value="HTH_CROC1"/>
    <property type="match status" value="1"/>
</dbReference>
<feature type="domain" description="HTH cro/C1-type" evidence="3">
    <location>
        <begin position="21"/>
        <end position="76"/>
    </location>
</feature>
<evidence type="ECO:0000313" key="4">
    <source>
        <dbReference type="EMBL" id="MFB9738649.1"/>
    </source>
</evidence>
<dbReference type="InterPro" id="IPR035992">
    <property type="entry name" value="Ricin_B-like_lectins"/>
</dbReference>
<keyword evidence="5" id="KW-1185">Reference proteome</keyword>
<dbReference type="Gene3D" id="1.10.260.40">
    <property type="entry name" value="lambda repressor-like DNA-binding domains"/>
    <property type="match status" value="1"/>
</dbReference>
<feature type="region of interest" description="Disordered" evidence="1">
    <location>
        <begin position="248"/>
        <end position="280"/>
    </location>
</feature>
<gene>
    <name evidence="4" type="ORF">ACFFRO_26585</name>
</gene>
<evidence type="ECO:0000256" key="1">
    <source>
        <dbReference type="SAM" id="MobiDB-lite"/>
    </source>
</evidence>
<evidence type="ECO:0000313" key="5">
    <source>
        <dbReference type="Proteomes" id="UP001589703"/>
    </source>
</evidence>
<dbReference type="CDD" id="cd23415">
    <property type="entry name" value="beta-trefoil_Ricin_AH"/>
    <property type="match status" value="1"/>
</dbReference>
<keyword evidence="2" id="KW-0812">Transmembrane</keyword>
<keyword evidence="2" id="KW-1133">Transmembrane helix</keyword>
<dbReference type="Gene3D" id="2.80.10.50">
    <property type="match status" value="1"/>
</dbReference>
<dbReference type="SUPFAM" id="SSF47413">
    <property type="entry name" value="lambda repressor-like DNA-binding domains"/>
    <property type="match status" value="1"/>
</dbReference>
<dbReference type="InterPro" id="IPR001387">
    <property type="entry name" value="Cro/C1-type_HTH"/>
</dbReference>
<name>A0ABV5VLE6_9ACTN</name>
<keyword evidence="2" id="KW-0472">Membrane</keyword>